<sequence length="55" mass="6215">MKKFSLKIVMLLFPLCGTMAFAQNTYIDPTVTAAMILYSENLKAKQNEVIEETSK</sequence>
<evidence type="ECO:0008006" key="4">
    <source>
        <dbReference type="Google" id="ProtNLM"/>
    </source>
</evidence>
<dbReference type="Proteomes" id="UP000190669">
    <property type="component" value="Unassembled WGS sequence"/>
</dbReference>
<proteinExistence type="predicted"/>
<accession>A0ABY1LEY8</accession>
<reference evidence="2 3" key="1">
    <citation type="submission" date="2017-02" db="EMBL/GenBank/DDBJ databases">
        <authorList>
            <person name="Varghese N."/>
            <person name="Submissions S."/>
        </authorList>
    </citation>
    <scope>NUCLEOTIDE SEQUENCE [LARGE SCALE GENOMIC DNA]</scope>
    <source>
        <strain evidence="2 3">DSM 16775</strain>
    </source>
</reference>
<protein>
    <recommendedName>
        <fullName evidence="4">TolC family protein</fullName>
    </recommendedName>
</protein>
<dbReference type="EMBL" id="FUZE01000040">
    <property type="protein sequence ID" value="SKC12478.1"/>
    <property type="molecule type" value="Genomic_DNA"/>
</dbReference>
<comment type="caution">
    <text evidence="2">The sequence shown here is derived from an EMBL/GenBank/DDBJ whole genome shotgun (WGS) entry which is preliminary data.</text>
</comment>
<organism evidence="2 3">
    <name type="scientific">Chryseobacterium balustinum</name>
    <dbReference type="NCBI Taxonomy" id="246"/>
    <lineage>
        <taxon>Bacteria</taxon>
        <taxon>Pseudomonadati</taxon>
        <taxon>Bacteroidota</taxon>
        <taxon>Flavobacteriia</taxon>
        <taxon>Flavobacteriales</taxon>
        <taxon>Weeksellaceae</taxon>
        <taxon>Chryseobacterium group</taxon>
        <taxon>Chryseobacterium</taxon>
    </lineage>
</organism>
<feature type="signal peptide" evidence="1">
    <location>
        <begin position="1"/>
        <end position="22"/>
    </location>
</feature>
<keyword evidence="3" id="KW-1185">Reference proteome</keyword>
<gene>
    <name evidence="2" type="ORF">SAMN05421800_1401</name>
</gene>
<evidence type="ECO:0000313" key="2">
    <source>
        <dbReference type="EMBL" id="SKC12478.1"/>
    </source>
</evidence>
<feature type="chain" id="PRO_5045109525" description="TolC family protein" evidence="1">
    <location>
        <begin position="23"/>
        <end position="55"/>
    </location>
</feature>
<evidence type="ECO:0000256" key="1">
    <source>
        <dbReference type="SAM" id="SignalP"/>
    </source>
</evidence>
<feature type="non-terminal residue" evidence="2">
    <location>
        <position position="55"/>
    </location>
</feature>
<keyword evidence="1" id="KW-0732">Signal</keyword>
<evidence type="ECO:0000313" key="3">
    <source>
        <dbReference type="Proteomes" id="UP000190669"/>
    </source>
</evidence>
<name>A0ABY1LEY8_9FLAO</name>